<evidence type="ECO:0000313" key="1">
    <source>
        <dbReference type="EMBL" id="MPC23223.1"/>
    </source>
</evidence>
<dbReference type="Proteomes" id="UP000324222">
    <property type="component" value="Unassembled WGS sequence"/>
</dbReference>
<accession>A0A5B7DQG6</accession>
<gene>
    <name evidence="1" type="ORF">E2C01_016262</name>
</gene>
<protein>
    <submittedName>
        <fullName evidence="1">Uncharacterized protein</fullName>
    </submittedName>
</protein>
<keyword evidence="2" id="KW-1185">Reference proteome</keyword>
<name>A0A5B7DQG6_PORTR</name>
<sequence>MNQAREYKYLGMWVSPSGCEKTKNEKLGLVNQWLGRLGSAARMRASKDDVLREVWKSVAVPSIMYGMDAIAWNESEIDKLEVGQNRIGRMALNTQRYTAVEALRGDMGWSTFRERLVKATLRYKVRLERMDDERIVRKVYLWNESGSRGG</sequence>
<dbReference type="OrthoDB" id="6363082at2759"/>
<reference evidence="1 2" key="1">
    <citation type="submission" date="2019-05" db="EMBL/GenBank/DDBJ databases">
        <title>Another draft genome of Portunus trituberculatus and its Hox gene families provides insights of decapod evolution.</title>
        <authorList>
            <person name="Jeong J.-H."/>
            <person name="Song I."/>
            <person name="Kim S."/>
            <person name="Choi T."/>
            <person name="Kim D."/>
            <person name="Ryu S."/>
            <person name="Kim W."/>
        </authorList>
    </citation>
    <scope>NUCLEOTIDE SEQUENCE [LARGE SCALE GENOMIC DNA]</scope>
    <source>
        <tissue evidence="1">Muscle</tissue>
    </source>
</reference>
<evidence type="ECO:0000313" key="2">
    <source>
        <dbReference type="Proteomes" id="UP000324222"/>
    </source>
</evidence>
<organism evidence="1 2">
    <name type="scientific">Portunus trituberculatus</name>
    <name type="common">Swimming crab</name>
    <name type="synonym">Neptunus trituberculatus</name>
    <dbReference type="NCBI Taxonomy" id="210409"/>
    <lineage>
        <taxon>Eukaryota</taxon>
        <taxon>Metazoa</taxon>
        <taxon>Ecdysozoa</taxon>
        <taxon>Arthropoda</taxon>
        <taxon>Crustacea</taxon>
        <taxon>Multicrustacea</taxon>
        <taxon>Malacostraca</taxon>
        <taxon>Eumalacostraca</taxon>
        <taxon>Eucarida</taxon>
        <taxon>Decapoda</taxon>
        <taxon>Pleocyemata</taxon>
        <taxon>Brachyura</taxon>
        <taxon>Eubrachyura</taxon>
        <taxon>Portunoidea</taxon>
        <taxon>Portunidae</taxon>
        <taxon>Portuninae</taxon>
        <taxon>Portunus</taxon>
    </lineage>
</organism>
<proteinExistence type="predicted"/>
<dbReference type="EMBL" id="VSRR010001180">
    <property type="protein sequence ID" value="MPC23223.1"/>
    <property type="molecule type" value="Genomic_DNA"/>
</dbReference>
<comment type="caution">
    <text evidence="1">The sequence shown here is derived from an EMBL/GenBank/DDBJ whole genome shotgun (WGS) entry which is preliminary data.</text>
</comment>
<dbReference type="AlphaFoldDB" id="A0A5B7DQG6"/>